<name>A0A2S2PW26_9HEMI</name>
<sequence length="113" mass="13733">MWCFCRILNISWVDKVTNKEILRKGKEPEVMKIIKPRKLQYFGHLLRSEKYQVLQLIIQGKICRKRSRGRPRTSWLQNLREWFQYNTEELLSAAKDKEHIAMMISNLRKKRNT</sequence>
<organism evidence="1">
    <name type="scientific">Sipha flava</name>
    <name type="common">yellow sugarcane aphid</name>
    <dbReference type="NCBI Taxonomy" id="143950"/>
    <lineage>
        <taxon>Eukaryota</taxon>
        <taxon>Metazoa</taxon>
        <taxon>Ecdysozoa</taxon>
        <taxon>Arthropoda</taxon>
        <taxon>Hexapoda</taxon>
        <taxon>Insecta</taxon>
        <taxon>Pterygota</taxon>
        <taxon>Neoptera</taxon>
        <taxon>Paraneoptera</taxon>
        <taxon>Hemiptera</taxon>
        <taxon>Sternorrhyncha</taxon>
        <taxon>Aphidomorpha</taxon>
        <taxon>Aphidoidea</taxon>
        <taxon>Aphididae</taxon>
        <taxon>Sipha</taxon>
    </lineage>
</organism>
<evidence type="ECO:0000313" key="1">
    <source>
        <dbReference type="EMBL" id="MBY69570.1"/>
    </source>
</evidence>
<proteinExistence type="predicted"/>
<gene>
    <name evidence="1" type="ORF">g.151087</name>
</gene>
<accession>A0A2S2PW26</accession>
<dbReference type="AlphaFoldDB" id="A0A2S2PW26"/>
<reference evidence="1" key="1">
    <citation type="submission" date="2018-04" db="EMBL/GenBank/DDBJ databases">
        <title>Transcriptome assembly of Sipha flava.</title>
        <authorList>
            <person name="Scully E.D."/>
            <person name="Geib S.M."/>
            <person name="Palmer N.A."/>
            <person name="Koch K."/>
            <person name="Bradshaw J."/>
            <person name="Heng-Moss T."/>
            <person name="Sarath G."/>
        </authorList>
    </citation>
    <scope>NUCLEOTIDE SEQUENCE</scope>
</reference>
<protein>
    <submittedName>
        <fullName evidence="1">Uncharacterized protein</fullName>
    </submittedName>
</protein>
<dbReference type="EMBL" id="GGMS01000367">
    <property type="protein sequence ID" value="MBY69570.1"/>
    <property type="molecule type" value="Transcribed_RNA"/>
</dbReference>